<dbReference type="InterPro" id="IPR005990">
    <property type="entry name" value="IMP_DH"/>
</dbReference>
<evidence type="ECO:0000256" key="2">
    <source>
        <dbReference type="ARBA" id="ARBA00005502"/>
    </source>
</evidence>
<feature type="active site" description="Thioimidate intermediate" evidence="13">
    <location>
        <position position="304"/>
    </location>
</feature>
<proteinExistence type="inferred from homology"/>
<comment type="activity regulation">
    <text evidence="13">Mycophenolic acid (MPA) is a non-competitive inhibitor that prevents formation of the closed enzyme conformation by binding to the same site as the amobile flap. In contrast, mizoribine monophosphate (MZP) is a competitive inhibitor that induces the closed conformation. MPA is a potent inhibitor of mammalian IMPDHs but a poor inhibitor of the bacterial enzymes. MZP is a more potent inhibitor of bacterial IMPDH.</text>
</comment>
<dbReference type="NCBIfam" id="TIGR01302">
    <property type="entry name" value="IMP_dehydrog"/>
    <property type="match status" value="1"/>
</dbReference>
<dbReference type="AlphaFoldDB" id="A0A1F4VEQ6"/>
<keyword evidence="7 13" id="KW-0658">Purine biosynthesis</keyword>
<comment type="pathway">
    <text evidence="13 18">Purine metabolism; XMP biosynthesis via de novo pathway; XMP from IMP: step 1/1.</text>
</comment>
<feature type="binding site" evidence="13">
    <location>
        <position position="248"/>
    </location>
    <ligand>
        <name>NAD(+)</name>
        <dbReference type="ChEBI" id="CHEBI:57540"/>
    </ligand>
</feature>
<dbReference type="Pfam" id="PF00571">
    <property type="entry name" value="CBS"/>
    <property type="match status" value="2"/>
</dbReference>
<name>A0A1F4VEQ6_UNCKA</name>
<sequence length="476" mass="51594">MAKVITEGLTFDDVLLVPKRSGVTSRKDVDASSRLTPKITLAIPIISANMDTVTEAQMAAAMAQQGGIGVIHRFMTIEKQVEQVRRVKRLEGLIIRDPYTIGPDVTLSQAREIMDRYDTSLMIIDLDRKLLGILTHRDILLEKDFQKPVSSLMTKRRSLVTATPNVTLEKAEELLHKHRIEKLPLVDRQGKLAGLITTKDLVKRIKFPLATKDEEGRLRVGAAIGVREDYLERARALVEADVDVLVIDIAHGHSDLAINTVKEIKKRFKVEVIAGNVATTEGVRDLQEAGADAVKVGVGAGSVCTTRIVAGSGYPQLSAILECGKIAKVPIIADAGIRYPGDVAKALAAGGQTVMIGNLLAGTDESPGSVINRNGRRFKLYRGMAGVGANLSKKDAENNELEDQLLLDDITPEGVDALVPYRGTVAEVIRQLVGGLRSGMSYSGAKTLLELQQKAEFVRITAAGIKESHAHDVEQL</sequence>
<feature type="binding site" description="in other chain" evidence="13 15">
    <location>
        <position position="304"/>
    </location>
    <ligand>
        <name>K(+)</name>
        <dbReference type="ChEBI" id="CHEBI:29103"/>
        <note>ligand shared between two tetrameric partners</note>
    </ligand>
</feature>
<keyword evidence="10 13" id="KW-0520">NAD</keyword>
<dbReference type="GO" id="GO:0006183">
    <property type="term" value="P:GTP biosynthetic process"/>
    <property type="evidence" value="ECO:0007669"/>
    <property type="project" value="TreeGrafter"/>
</dbReference>
<keyword evidence="9 13" id="KW-0560">Oxidoreductase</keyword>
<evidence type="ECO:0000256" key="5">
    <source>
        <dbReference type="ARBA" id="ARBA00022737"/>
    </source>
</evidence>
<dbReference type="Proteomes" id="UP000179005">
    <property type="component" value="Unassembled WGS sequence"/>
</dbReference>
<evidence type="ECO:0000256" key="13">
    <source>
        <dbReference type="HAMAP-Rule" id="MF_01964"/>
    </source>
</evidence>
<evidence type="ECO:0000256" key="3">
    <source>
        <dbReference type="ARBA" id="ARBA00011881"/>
    </source>
</evidence>
<accession>A0A1F4VEQ6</accession>
<evidence type="ECO:0000256" key="6">
    <source>
        <dbReference type="ARBA" id="ARBA00022749"/>
    </source>
</evidence>
<dbReference type="GO" id="GO:0000166">
    <property type="term" value="F:nucleotide binding"/>
    <property type="evidence" value="ECO:0007669"/>
    <property type="project" value="UniProtKB-UniRule"/>
</dbReference>
<dbReference type="PIRSF" id="PIRSF000130">
    <property type="entry name" value="IMPDH"/>
    <property type="match status" value="1"/>
</dbReference>
<feature type="binding site" description="in other chain" evidence="13 15">
    <location>
        <position position="301"/>
    </location>
    <ligand>
        <name>K(+)</name>
        <dbReference type="ChEBI" id="CHEBI:29103"/>
        <note>ligand shared between two tetrameric partners</note>
    </ligand>
</feature>
<feature type="binding site" evidence="13">
    <location>
        <begin position="381"/>
        <end position="385"/>
    </location>
    <ligand>
        <name>IMP</name>
        <dbReference type="ChEBI" id="CHEBI:58053"/>
    </ligand>
</feature>
<feature type="binding site" evidence="13">
    <location>
        <position position="302"/>
    </location>
    <ligand>
        <name>IMP</name>
        <dbReference type="ChEBI" id="CHEBI:58053"/>
    </ligand>
</feature>
<comment type="caution">
    <text evidence="20">The sequence shown here is derived from an EMBL/GenBank/DDBJ whole genome shotgun (WGS) entry which is preliminary data.</text>
</comment>
<dbReference type="Gene3D" id="3.20.20.70">
    <property type="entry name" value="Aldolase class I"/>
    <property type="match status" value="1"/>
</dbReference>
<dbReference type="InterPro" id="IPR046342">
    <property type="entry name" value="CBS_dom_sf"/>
</dbReference>
<keyword evidence="4 13" id="KW-0479">Metal-binding</keyword>
<keyword evidence="5" id="KW-0677">Repeat</keyword>
<feature type="domain" description="CBS" evidence="19">
    <location>
        <begin position="153"/>
        <end position="211"/>
    </location>
</feature>
<feature type="binding site" evidence="14">
    <location>
        <begin position="248"/>
        <end position="250"/>
    </location>
    <ligand>
        <name>NAD(+)</name>
        <dbReference type="ChEBI" id="CHEBI:57540"/>
    </ligand>
</feature>
<protein>
    <recommendedName>
        <fullName evidence="13 18">Inosine-5'-monophosphate dehydrogenase</fullName>
        <shortName evidence="13">IMP dehydrogenase</shortName>
        <shortName evidence="13">IMPD</shortName>
        <shortName evidence="13">IMPDH</shortName>
        <ecNumber evidence="13 18">1.1.1.205</ecNumber>
    </recommendedName>
</protein>
<feature type="binding site" evidence="13">
    <location>
        <position position="469"/>
    </location>
    <ligand>
        <name>K(+)</name>
        <dbReference type="ChEBI" id="CHEBI:29103"/>
        <note>ligand shared between two tetrameric partners</note>
    </ligand>
</feature>
<comment type="catalytic activity">
    <reaction evidence="12 13 18">
        <text>IMP + NAD(+) + H2O = XMP + NADH + H(+)</text>
        <dbReference type="Rhea" id="RHEA:11708"/>
        <dbReference type="ChEBI" id="CHEBI:15377"/>
        <dbReference type="ChEBI" id="CHEBI:15378"/>
        <dbReference type="ChEBI" id="CHEBI:57464"/>
        <dbReference type="ChEBI" id="CHEBI:57540"/>
        <dbReference type="ChEBI" id="CHEBI:57945"/>
        <dbReference type="ChEBI" id="CHEBI:58053"/>
        <dbReference type="EC" id="1.1.1.205"/>
    </reaction>
</comment>
<organism evidence="20 21">
    <name type="scientific">candidate division WWE3 bacterium RIFCSPHIGHO2_01_FULL_48_15</name>
    <dbReference type="NCBI Taxonomy" id="1802619"/>
    <lineage>
        <taxon>Bacteria</taxon>
        <taxon>Katanobacteria</taxon>
    </lineage>
</organism>
<evidence type="ECO:0000256" key="10">
    <source>
        <dbReference type="ARBA" id="ARBA00023027"/>
    </source>
</evidence>
<dbReference type="SMART" id="SM00116">
    <property type="entry name" value="CBS"/>
    <property type="match status" value="2"/>
</dbReference>
<feature type="binding site" evidence="13">
    <location>
        <begin position="357"/>
        <end position="358"/>
    </location>
    <ligand>
        <name>IMP</name>
        <dbReference type="ChEBI" id="CHEBI:58053"/>
    </ligand>
</feature>
<evidence type="ECO:0000256" key="4">
    <source>
        <dbReference type="ARBA" id="ARBA00022723"/>
    </source>
</evidence>
<dbReference type="Pfam" id="PF00478">
    <property type="entry name" value="IMPDH"/>
    <property type="match status" value="1"/>
</dbReference>
<feature type="domain" description="CBS" evidence="19">
    <location>
        <begin position="94"/>
        <end position="149"/>
    </location>
</feature>
<dbReference type="HAMAP" id="MF_01964">
    <property type="entry name" value="IMPDH"/>
    <property type="match status" value="1"/>
</dbReference>
<evidence type="ECO:0000259" key="19">
    <source>
        <dbReference type="PROSITE" id="PS51371"/>
    </source>
</evidence>
<dbReference type="PANTHER" id="PTHR11911">
    <property type="entry name" value="INOSINE-5-MONOPHOSPHATE DEHYDROGENASE RELATED"/>
    <property type="match status" value="1"/>
</dbReference>
<evidence type="ECO:0000256" key="17">
    <source>
        <dbReference type="RuleBase" id="RU003927"/>
    </source>
</evidence>
<keyword evidence="11 16" id="KW-0129">CBS domain</keyword>
<dbReference type="SUPFAM" id="SSF54631">
    <property type="entry name" value="CBS-domain pair"/>
    <property type="match status" value="1"/>
</dbReference>
<dbReference type="EMBL" id="MEVC01000008">
    <property type="protein sequence ID" value="OGC55635.1"/>
    <property type="molecule type" value="Genomic_DNA"/>
</dbReference>
<evidence type="ECO:0000256" key="15">
    <source>
        <dbReference type="PIRSR" id="PIRSR000130-4"/>
    </source>
</evidence>
<evidence type="ECO:0000313" key="21">
    <source>
        <dbReference type="Proteomes" id="UP000179005"/>
    </source>
</evidence>
<evidence type="ECO:0000256" key="7">
    <source>
        <dbReference type="ARBA" id="ARBA00022755"/>
    </source>
</evidence>
<dbReference type="CDD" id="cd04601">
    <property type="entry name" value="CBS_pair_IMPDH"/>
    <property type="match status" value="1"/>
</dbReference>
<evidence type="ECO:0000256" key="9">
    <source>
        <dbReference type="ARBA" id="ARBA00023002"/>
    </source>
</evidence>
<comment type="similarity">
    <text evidence="2 13 17">Belongs to the IMPDH/GMPR family.</text>
</comment>
<dbReference type="GO" id="GO:0003938">
    <property type="term" value="F:IMP dehydrogenase activity"/>
    <property type="evidence" value="ECO:0007669"/>
    <property type="project" value="UniProtKB-UniRule"/>
</dbReference>
<dbReference type="SUPFAM" id="SSF51412">
    <property type="entry name" value="Inosine monophosphate dehydrogenase (IMPDH)"/>
    <property type="match status" value="1"/>
</dbReference>
<dbReference type="EC" id="1.1.1.205" evidence="13 18"/>
<feature type="binding site" evidence="13 14">
    <location>
        <begin position="297"/>
        <end position="299"/>
    </location>
    <ligand>
        <name>NAD(+)</name>
        <dbReference type="ChEBI" id="CHEBI:57540"/>
    </ligand>
</feature>
<dbReference type="FunFam" id="3.20.20.70:FF:000003">
    <property type="entry name" value="GMP reductase"/>
    <property type="match status" value="1"/>
</dbReference>
<evidence type="ECO:0000256" key="16">
    <source>
        <dbReference type="PROSITE-ProRule" id="PRU00703"/>
    </source>
</evidence>
<dbReference type="InterPro" id="IPR013785">
    <property type="entry name" value="Aldolase_TIM"/>
</dbReference>
<feature type="binding site" evidence="13">
    <location>
        <position position="467"/>
    </location>
    <ligand>
        <name>K(+)</name>
        <dbReference type="ChEBI" id="CHEBI:29103"/>
        <note>ligand shared between two tetrameric partners</note>
    </ligand>
</feature>
<evidence type="ECO:0000256" key="8">
    <source>
        <dbReference type="ARBA" id="ARBA00022958"/>
    </source>
</evidence>
<dbReference type="InterPro" id="IPR015875">
    <property type="entry name" value="IMP_DH/GMP_Rdtase_CS"/>
</dbReference>
<dbReference type="PANTHER" id="PTHR11911:SF111">
    <property type="entry name" value="INOSINE-5'-MONOPHOSPHATE DEHYDROGENASE"/>
    <property type="match status" value="1"/>
</dbReference>
<keyword evidence="6 13" id="KW-0332">GMP biosynthesis</keyword>
<feature type="binding site" evidence="13">
    <location>
        <position position="468"/>
    </location>
    <ligand>
        <name>K(+)</name>
        <dbReference type="ChEBI" id="CHEBI:29103"/>
        <note>ligand shared between two tetrameric partners</note>
    </ligand>
</feature>
<comment type="cofactor">
    <cofactor evidence="1 13">
        <name>K(+)</name>
        <dbReference type="ChEBI" id="CHEBI:29103"/>
    </cofactor>
</comment>
<dbReference type="InterPro" id="IPR000644">
    <property type="entry name" value="CBS_dom"/>
</dbReference>
<evidence type="ECO:0000256" key="11">
    <source>
        <dbReference type="ARBA" id="ARBA00023122"/>
    </source>
</evidence>
<dbReference type="PROSITE" id="PS00487">
    <property type="entry name" value="IMP_DH_GMP_RED"/>
    <property type="match status" value="1"/>
</dbReference>
<dbReference type="STRING" id="1802619.A2797_01045"/>
<dbReference type="PROSITE" id="PS51371">
    <property type="entry name" value="CBS"/>
    <property type="match status" value="2"/>
</dbReference>
<comment type="function">
    <text evidence="13">Catalyzes the conversion of inosine 5'-phosphate (IMP) to xanthosine 5'-phosphate (XMP), the first committed and rate-limiting step in the de novo synthesis of guanine nucleotides, and therefore plays an important role in the regulation of cell growth.</text>
</comment>
<feature type="binding site" description="in other chain" evidence="13 15">
    <location>
        <position position="299"/>
    </location>
    <ligand>
        <name>K(+)</name>
        <dbReference type="ChEBI" id="CHEBI:29103"/>
        <note>ligand shared between two tetrameric partners</note>
    </ligand>
</feature>
<reference evidence="20 21" key="1">
    <citation type="journal article" date="2016" name="Nat. Commun.">
        <title>Thousands of microbial genomes shed light on interconnected biogeochemical processes in an aquifer system.</title>
        <authorList>
            <person name="Anantharaman K."/>
            <person name="Brown C.T."/>
            <person name="Hug L.A."/>
            <person name="Sharon I."/>
            <person name="Castelle C.J."/>
            <person name="Probst A.J."/>
            <person name="Thomas B.C."/>
            <person name="Singh A."/>
            <person name="Wilkins M.J."/>
            <person name="Karaoz U."/>
            <person name="Brodie E.L."/>
            <person name="Williams K.H."/>
            <person name="Hubbard S.S."/>
            <person name="Banfield J.F."/>
        </authorList>
    </citation>
    <scope>NUCLEOTIDE SEQUENCE [LARGE SCALE GENOMIC DNA]</scope>
</reference>
<keyword evidence="8 13" id="KW-0630">Potassium</keyword>
<evidence type="ECO:0000256" key="1">
    <source>
        <dbReference type="ARBA" id="ARBA00001958"/>
    </source>
</evidence>
<evidence type="ECO:0000256" key="14">
    <source>
        <dbReference type="PIRSR" id="PIRSR000130-3"/>
    </source>
</evidence>
<comment type="subunit">
    <text evidence="3 13">Homotetramer.</text>
</comment>
<dbReference type="GO" id="GO:0046872">
    <property type="term" value="F:metal ion binding"/>
    <property type="evidence" value="ECO:0007669"/>
    <property type="project" value="UniProtKB-UniRule"/>
</dbReference>
<dbReference type="GO" id="GO:0006177">
    <property type="term" value="P:GMP biosynthetic process"/>
    <property type="evidence" value="ECO:0007669"/>
    <property type="project" value="UniProtKB-UniRule"/>
</dbReference>
<evidence type="ECO:0000313" key="20">
    <source>
        <dbReference type="EMBL" id="OGC55635.1"/>
    </source>
</evidence>
<evidence type="ECO:0000256" key="18">
    <source>
        <dbReference type="RuleBase" id="RU003928"/>
    </source>
</evidence>
<dbReference type="CDD" id="cd00381">
    <property type="entry name" value="IMPDH"/>
    <property type="match status" value="1"/>
</dbReference>
<comment type="caution">
    <text evidence="13">Lacks conserved residue(s) required for the propagation of feature annotation.</text>
</comment>
<gene>
    <name evidence="13" type="primary">guaB</name>
    <name evidence="20" type="ORF">A2797_01045</name>
</gene>
<dbReference type="UniPathway" id="UPA00601">
    <property type="reaction ID" value="UER00295"/>
</dbReference>
<dbReference type="SMART" id="SM01240">
    <property type="entry name" value="IMPDH"/>
    <property type="match status" value="1"/>
</dbReference>
<evidence type="ECO:0000256" key="12">
    <source>
        <dbReference type="ARBA" id="ARBA00048028"/>
    </source>
</evidence>
<feature type="binding site" evidence="13">
    <location>
        <position position="413"/>
    </location>
    <ligand>
        <name>IMP</name>
        <dbReference type="ChEBI" id="CHEBI:58053"/>
    </ligand>
</feature>
<dbReference type="InterPro" id="IPR001093">
    <property type="entry name" value="IMP_DH_GMPRt"/>
</dbReference>